<feature type="signal peptide" evidence="7">
    <location>
        <begin position="1"/>
        <end position="20"/>
    </location>
</feature>
<dbReference type="AlphaFoldDB" id="A0A927GT07"/>
<evidence type="ECO:0000256" key="4">
    <source>
        <dbReference type="ARBA" id="ARBA00023139"/>
    </source>
</evidence>
<keyword evidence="9" id="KW-1185">Reference proteome</keyword>
<dbReference type="PANTHER" id="PTHR43649">
    <property type="entry name" value="ARABINOSE-BINDING PROTEIN-RELATED"/>
    <property type="match status" value="1"/>
</dbReference>
<protein>
    <submittedName>
        <fullName evidence="8">Extracellular solute-binding protein</fullName>
    </submittedName>
</protein>
<evidence type="ECO:0000256" key="2">
    <source>
        <dbReference type="ARBA" id="ARBA00022729"/>
    </source>
</evidence>
<dbReference type="RefSeq" id="WP_190920123.1">
    <property type="nucleotide sequence ID" value="NZ_JACXIZ010000032.1"/>
</dbReference>
<name>A0A927GT07_9BACL</name>
<organism evidence="8 9">
    <name type="scientific">Paenibacillus sabuli</name>
    <dbReference type="NCBI Taxonomy" id="2772509"/>
    <lineage>
        <taxon>Bacteria</taxon>
        <taxon>Bacillati</taxon>
        <taxon>Bacillota</taxon>
        <taxon>Bacilli</taxon>
        <taxon>Bacillales</taxon>
        <taxon>Paenibacillaceae</taxon>
        <taxon>Paenibacillus</taxon>
    </lineage>
</organism>
<dbReference type="EMBL" id="JACXIZ010000032">
    <property type="protein sequence ID" value="MBD2847113.1"/>
    <property type="molecule type" value="Genomic_DNA"/>
</dbReference>
<dbReference type="InterPro" id="IPR050490">
    <property type="entry name" value="Bact_solute-bd_prot1"/>
</dbReference>
<evidence type="ECO:0000256" key="7">
    <source>
        <dbReference type="SAM" id="SignalP"/>
    </source>
</evidence>
<dbReference type="Proteomes" id="UP000621560">
    <property type="component" value="Unassembled WGS sequence"/>
</dbReference>
<sequence>MKKRTSMMLAVVLGLCLVLAACSGGNNGNGGNGGNGGNTNGAGNDNAVNAGSGNTGGENAGSGEPLKEQTFTFLNYSNPSWPYNEDWPVWDFIKENTGVTLDVQLPSGNLLEDAVSLAIASGEMPDLMWIQTKAAADKFGQQGALVNLLDYVDQMPNFKAWMEEYPAETQHMISADGKMYMTPNGGIGETNRRTWMYREDVFTELGLQTPSTWDELYEVLQTLKAEYPDSYPLTFRSGLRNFLDFGAGFGVPAPVEVAKASVLFDQASEQWIYAPVQDDYMKMLEYFNKFYKEELIPKDFLTIDTKMWQDIVSTDRAFITLDYIGRIDFFNSALRADNPAFSMNFMPPPAGWAGGPQENAYTAVSEEGFMIASTSDKIDDIVRFLDFFYSEEGRQMVSWGKEGETYEGDAFIADYADVADLRKQTGLSTDGTYAWFDYDAHISVSSPELKTAYEQAPQYDSEKPVSVAFTPDEQQIISTKGDALNSHRDENFAKFIMGTRSFDEWGAFIEEQKKLGYEEILGIYKAAHERALAAVQ</sequence>
<feature type="compositionally biased region" description="Low complexity" evidence="6">
    <location>
        <begin position="42"/>
        <end position="52"/>
    </location>
</feature>
<comment type="caution">
    <text evidence="8">The sequence shown here is derived from an EMBL/GenBank/DDBJ whole genome shotgun (WGS) entry which is preliminary data.</text>
</comment>
<dbReference type="PANTHER" id="PTHR43649:SF33">
    <property type="entry name" value="POLYGALACTURONAN_RHAMNOGALACTURONAN-BINDING PROTEIN YTCQ"/>
    <property type="match status" value="1"/>
</dbReference>
<accession>A0A927GT07</accession>
<evidence type="ECO:0000256" key="1">
    <source>
        <dbReference type="ARBA" id="ARBA00022475"/>
    </source>
</evidence>
<feature type="region of interest" description="Disordered" evidence="6">
    <location>
        <begin position="42"/>
        <end position="64"/>
    </location>
</feature>
<dbReference type="Gene3D" id="3.40.190.10">
    <property type="entry name" value="Periplasmic binding protein-like II"/>
    <property type="match status" value="2"/>
</dbReference>
<evidence type="ECO:0000313" key="9">
    <source>
        <dbReference type="Proteomes" id="UP000621560"/>
    </source>
</evidence>
<keyword evidence="3" id="KW-0472">Membrane</keyword>
<evidence type="ECO:0000313" key="8">
    <source>
        <dbReference type="EMBL" id="MBD2847113.1"/>
    </source>
</evidence>
<dbReference type="SUPFAM" id="SSF53850">
    <property type="entry name" value="Periplasmic binding protein-like II"/>
    <property type="match status" value="1"/>
</dbReference>
<keyword evidence="2 7" id="KW-0732">Signal</keyword>
<feature type="chain" id="PRO_5038995486" evidence="7">
    <location>
        <begin position="21"/>
        <end position="536"/>
    </location>
</feature>
<evidence type="ECO:0000256" key="6">
    <source>
        <dbReference type="SAM" id="MobiDB-lite"/>
    </source>
</evidence>
<keyword evidence="5" id="KW-0449">Lipoprotein</keyword>
<proteinExistence type="predicted"/>
<evidence type="ECO:0000256" key="5">
    <source>
        <dbReference type="ARBA" id="ARBA00023288"/>
    </source>
</evidence>
<dbReference type="PROSITE" id="PS51257">
    <property type="entry name" value="PROKAR_LIPOPROTEIN"/>
    <property type="match status" value="1"/>
</dbReference>
<dbReference type="Pfam" id="PF01547">
    <property type="entry name" value="SBP_bac_1"/>
    <property type="match status" value="1"/>
</dbReference>
<keyword evidence="1" id="KW-1003">Cell membrane</keyword>
<dbReference type="InterPro" id="IPR006059">
    <property type="entry name" value="SBP"/>
</dbReference>
<keyword evidence="4" id="KW-0564">Palmitate</keyword>
<reference evidence="8" key="1">
    <citation type="submission" date="2020-09" db="EMBL/GenBank/DDBJ databases">
        <title>A novel bacterium of genus Paenibacillus, isolated from South China Sea.</title>
        <authorList>
            <person name="Huang H."/>
            <person name="Mo K."/>
            <person name="Hu Y."/>
        </authorList>
    </citation>
    <scope>NUCLEOTIDE SEQUENCE</scope>
    <source>
        <strain evidence="8">IB182496</strain>
    </source>
</reference>
<gene>
    <name evidence="8" type="ORF">IDH44_18090</name>
</gene>
<evidence type="ECO:0000256" key="3">
    <source>
        <dbReference type="ARBA" id="ARBA00023136"/>
    </source>
</evidence>